<protein>
    <submittedName>
        <fullName evidence="1">Uncharacterized protein</fullName>
    </submittedName>
</protein>
<evidence type="ECO:0000313" key="1">
    <source>
        <dbReference type="EMBL" id="CAB3782078.1"/>
    </source>
</evidence>
<sequence>MPTAPGFTRYNVEVCNGNPTPGAQAAPGYVEMCTNEVEDDVAALGGPEFRGCDVGAEQAGHNRALAALGQRVGRLWLNKLLQMQVRGFA</sequence>
<reference evidence="1 2" key="1">
    <citation type="submission" date="2020-04" db="EMBL/GenBank/DDBJ databases">
        <authorList>
            <person name="De Canck E."/>
        </authorList>
    </citation>
    <scope>NUCLEOTIDE SEQUENCE [LARGE SCALE GENOMIC DNA]</scope>
    <source>
        <strain evidence="1 2">LMG 28688</strain>
    </source>
</reference>
<keyword evidence="2" id="KW-1185">Reference proteome</keyword>
<gene>
    <name evidence="1" type="ORF">LMG28688_01423</name>
</gene>
<dbReference type="AlphaFoldDB" id="A0A6J5FKX3"/>
<proteinExistence type="predicted"/>
<evidence type="ECO:0000313" key="2">
    <source>
        <dbReference type="Proteomes" id="UP000494119"/>
    </source>
</evidence>
<accession>A0A6J5FKX3</accession>
<dbReference type="Proteomes" id="UP000494119">
    <property type="component" value="Unassembled WGS sequence"/>
</dbReference>
<dbReference type="EMBL" id="CADIKL010000005">
    <property type="protein sequence ID" value="CAB3782078.1"/>
    <property type="molecule type" value="Genomic_DNA"/>
</dbReference>
<name>A0A6J5FKX3_9BURK</name>
<organism evidence="1 2">
    <name type="scientific">Paraburkholderia caffeinitolerans</name>
    <dbReference type="NCBI Taxonomy" id="1723730"/>
    <lineage>
        <taxon>Bacteria</taxon>
        <taxon>Pseudomonadati</taxon>
        <taxon>Pseudomonadota</taxon>
        <taxon>Betaproteobacteria</taxon>
        <taxon>Burkholderiales</taxon>
        <taxon>Burkholderiaceae</taxon>
        <taxon>Paraburkholderia</taxon>
    </lineage>
</organism>